<dbReference type="RefSeq" id="XP_003746225.1">
    <property type="nucleotide sequence ID" value="XM_003746177.1"/>
</dbReference>
<dbReference type="Pfam" id="PF09739">
    <property type="entry name" value="MCM_bind"/>
    <property type="match status" value="2"/>
</dbReference>
<dbReference type="GeneID" id="100905106"/>
<dbReference type="KEGG" id="goe:100905106"/>
<protein>
    <recommendedName>
        <fullName evidence="3">Mini-chromosome maintenance complex-binding protein</fullName>
    </recommendedName>
</protein>
<comment type="subcellular location">
    <subcellularLocation>
        <location evidence="1">Nucleus</location>
    </subcellularLocation>
</comment>
<evidence type="ECO:0000256" key="4">
    <source>
        <dbReference type="ARBA" id="ARBA00023242"/>
    </source>
</evidence>
<evidence type="ECO:0000256" key="2">
    <source>
        <dbReference type="ARBA" id="ARBA00007925"/>
    </source>
</evidence>
<sequence>MPEIMDKLIENPLAEVAGIFNSSEKDAKLALDAVLLYFRNKLEFSSNDFQKIPSLNEANHNGLPNGSLVRFRGMIQDIYDPEYFMPSYRNESDIVPSMFRDPDEKELGFFAEHDNRSLMERSTWHCIALPGENTWVTENYSKTAGTHYGVPAKRSRSDEMEVEAQEPNASRPWCFPVDSNQISCIVKVYNAGDEARLNEMVDLVGILSHVTDHGEPADGPGSDEFKFKNPSTSQVPRIHAVFCKKLYHDNPLLGRHINIESSIQRRRALDEAQMNRQELLSVFKKLFYGDEHCAEYLLMFLISRVYLRHDVLALGKFSLNLRNIAQDQARAIAEVLALLVTKSHAIPLSLEYLNSAKFVPNKDYELNRLQSGLLQLSPGTILICDENALNAGQLNDDGIRNLKALGNMIQNQCLEYNFGFQAVEFQTDTPVLYLSQGKSMVNCDFYSTMPAPTRPKEDMAQVVEEIKQQLSDDVLTRLRRYITVLKWEDHQLSDEMQQKVQDDFVKLRSLHKSMTADDLHSLLVVARYVSLLEGEMELTPECWEHAKNLEKERHSRGRM</sequence>
<dbReference type="GO" id="GO:0003682">
    <property type="term" value="F:chromatin binding"/>
    <property type="evidence" value="ECO:0007669"/>
    <property type="project" value="TreeGrafter"/>
</dbReference>
<dbReference type="Proteomes" id="UP000694867">
    <property type="component" value="Unplaced"/>
</dbReference>
<evidence type="ECO:0000313" key="6">
    <source>
        <dbReference type="RefSeq" id="XP_003746225.1"/>
    </source>
</evidence>
<accession>A0AAJ6QWF3</accession>
<comment type="similarity">
    <text evidence="2">Belongs to the MCMBP family.</text>
</comment>
<keyword evidence="5" id="KW-1185">Reference proteome</keyword>
<evidence type="ECO:0000313" key="5">
    <source>
        <dbReference type="Proteomes" id="UP000694867"/>
    </source>
</evidence>
<reference evidence="6" key="1">
    <citation type="submission" date="2025-08" db="UniProtKB">
        <authorList>
            <consortium name="RefSeq"/>
        </authorList>
    </citation>
    <scope>IDENTIFICATION</scope>
</reference>
<dbReference type="AlphaFoldDB" id="A0AAJ6QWF3"/>
<dbReference type="GO" id="GO:0005634">
    <property type="term" value="C:nucleus"/>
    <property type="evidence" value="ECO:0007669"/>
    <property type="project" value="UniProtKB-SubCell"/>
</dbReference>
<dbReference type="PANTHER" id="PTHR13489:SF0">
    <property type="entry name" value="MINI-CHROMOSOME MAINTENANCE COMPLEX-BINDING PROTEIN"/>
    <property type="match status" value="1"/>
</dbReference>
<gene>
    <name evidence="6" type="primary">LOC100905106</name>
</gene>
<dbReference type="GO" id="GO:0006261">
    <property type="term" value="P:DNA-templated DNA replication"/>
    <property type="evidence" value="ECO:0007669"/>
    <property type="project" value="TreeGrafter"/>
</dbReference>
<dbReference type="InterPro" id="IPR019140">
    <property type="entry name" value="MCM_complex-bd"/>
</dbReference>
<evidence type="ECO:0000256" key="1">
    <source>
        <dbReference type="ARBA" id="ARBA00004123"/>
    </source>
</evidence>
<proteinExistence type="inferred from homology"/>
<keyword evidence="4" id="KW-0539">Nucleus</keyword>
<organism evidence="5 6">
    <name type="scientific">Galendromus occidentalis</name>
    <name type="common">western predatory mite</name>
    <dbReference type="NCBI Taxonomy" id="34638"/>
    <lineage>
        <taxon>Eukaryota</taxon>
        <taxon>Metazoa</taxon>
        <taxon>Ecdysozoa</taxon>
        <taxon>Arthropoda</taxon>
        <taxon>Chelicerata</taxon>
        <taxon>Arachnida</taxon>
        <taxon>Acari</taxon>
        <taxon>Parasitiformes</taxon>
        <taxon>Mesostigmata</taxon>
        <taxon>Gamasina</taxon>
        <taxon>Phytoseioidea</taxon>
        <taxon>Phytoseiidae</taxon>
        <taxon>Typhlodrominae</taxon>
        <taxon>Galendromus</taxon>
    </lineage>
</organism>
<evidence type="ECO:0000256" key="3">
    <source>
        <dbReference type="ARBA" id="ARBA00015405"/>
    </source>
</evidence>
<name>A0AAJ6QWF3_9ACAR</name>
<dbReference type="PANTHER" id="PTHR13489">
    <property type="entry name" value="MINI-CHROMOSOME MAINTENANCE COMPLEX-BINDING PROTEIN"/>
    <property type="match status" value="1"/>
</dbReference>